<protein>
    <submittedName>
        <fullName evidence="2">DUF2269 family protein</fullName>
    </submittedName>
</protein>
<proteinExistence type="predicted"/>
<dbReference type="AlphaFoldDB" id="A0A5N5W056"/>
<gene>
    <name evidence="2" type="ORF">FRZ00_28715</name>
</gene>
<sequence length="161" mass="16811">MTKLLLSLHVLAAILLIGPATVAASLFPRFARQALAPDGDRTKKGTAALRILHRITRVYSAISVTVPAFGMATAQRMGVLGDTWLVVSMALTAVAAVLLAIAVFSQDAIIDALDLHDTEPEAAPKLAAGLPRLSMITGLFALTWAVVTVLMIVRPGSTTGA</sequence>
<dbReference type="InterPro" id="IPR018729">
    <property type="entry name" value="DUF2269_transmembrane"/>
</dbReference>
<dbReference type="Proteomes" id="UP000327000">
    <property type="component" value="Unassembled WGS sequence"/>
</dbReference>
<dbReference type="RefSeq" id="WP_004952276.1">
    <property type="nucleotide sequence ID" value="NZ_JBFADJ010000041.1"/>
</dbReference>
<dbReference type="EMBL" id="VOKX01000112">
    <property type="protein sequence ID" value="KAB7834814.1"/>
    <property type="molecule type" value="Genomic_DNA"/>
</dbReference>
<evidence type="ECO:0000313" key="2">
    <source>
        <dbReference type="EMBL" id="KAB7834814.1"/>
    </source>
</evidence>
<evidence type="ECO:0000256" key="1">
    <source>
        <dbReference type="SAM" id="Phobius"/>
    </source>
</evidence>
<comment type="caution">
    <text evidence="2">The sequence shown here is derived from an EMBL/GenBank/DDBJ whole genome shotgun (WGS) entry which is preliminary data.</text>
</comment>
<organism evidence="2 3">
    <name type="scientific">Streptomyces mobaraensis</name>
    <name type="common">Streptoverticillium mobaraense</name>
    <dbReference type="NCBI Taxonomy" id="35621"/>
    <lineage>
        <taxon>Bacteria</taxon>
        <taxon>Bacillati</taxon>
        <taxon>Actinomycetota</taxon>
        <taxon>Actinomycetes</taxon>
        <taxon>Kitasatosporales</taxon>
        <taxon>Streptomycetaceae</taxon>
        <taxon>Streptomyces</taxon>
    </lineage>
</organism>
<evidence type="ECO:0000313" key="3">
    <source>
        <dbReference type="Proteomes" id="UP000327000"/>
    </source>
</evidence>
<keyword evidence="1" id="KW-1133">Transmembrane helix</keyword>
<name>A0A5N5W056_STRMB</name>
<keyword evidence="1" id="KW-0812">Transmembrane</keyword>
<keyword evidence="3" id="KW-1185">Reference proteome</keyword>
<keyword evidence="1" id="KW-0472">Membrane</keyword>
<feature type="transmembrane region" description="Helical" evidence="1">
    <location>
        <begin position="133"/>
        <end position="153"/>
    </location>
</feature>
<feature type="transmembrane region" description="Helical" evidence="1">
    <location>
        <begin position="84"/>
        <end position="104"/>
    </location>
</feature>
<dbReference type="OrthoDB" id="3429068at2"/>
<accession>A0A5N5W056</accession>
<reference evidence="2 3" key="1">
    <citation type="journal article" date="2019" name="Microb. Cell Fact.">
        <title>Exploring novel herbicidin analogues by transcriptional regulator overexpression and MS/MS molecular networking.</title>
        <authorList>
            <person name="Shi Y."/>
            <person name="Gu R."/>
            <person name="Li Y."/>
            <person name="Wang X."/>
            <person name="Ren W."/>
            <person name="Li X."/>
            <person name="Wang L."/>
            <person name="Xie Y."/>
            <person name="Hong B."/>
        </authorList>
    </citation>
    <scope>NUCLEOTIDE SEQUENCE [LARGE SCALE GENOMIC DNA]</scope>
    <source>
        <strain evidence="2 3">US-43</strain>
    </source>
</reference>
<dbReference type="Pfam" id="PF10027">
    <property type="entry name" value="DUF2269"/>
    <property type="match status" value="1"/>
</dbReference>